<dbReference type="PANTHER" id="PTHR37984:SF5">
    <property type="entry name" value="PROTEIN NYNRIN-LIKE"/>
    <property type="match status" value="1"/>
</dbReference>
<accession>A0AAF0T7J4</accession>
<dbReference type="Gene3D" id="1.10.340.70">
    <property type="match status" value="1"/>
</dbReference>
<dbReference type="InterPro" id="IPR043502">
    <property type="entry name" value="DNA/RNA_pol_sf"/>
</dbReference>
<dbReference type="Proteomes" id="UP001234989">
    <property type="component" value="Chromosome 1"/>
</dbReference>
<name>A0AAF0T7J4_SOLVR</name>
<evidence type="ECO:0000313" key="3">
    <source>
        <dbReference type="Proteomes" id="UP001234989"/>
    </source>
</evidence>
<dbReference type="Pfam" id="PF17921">
    <property type="entry name" value="Integrase_H2C2"/>
    <property type="match status" value="1"/>
</dbReference>
<sequence>MWMMVTFLILDPVDKVVINFGKGFLVKGRDGRQAQPSGSGSSAARQSIFYALQTRHMITRVLWMMLPAKFRKCDFWLRFVTFLGHIVSDEGIGLGCVLMQHRKVTTYASRKLKMDEKNYPTHDLDLVLVVLLYVEGDKKELAHDIHRLARLGIRLVESKEGATKMYHGLWEVYWWNKMKKDIAEFMTKCLNCQQVKVEHTKPGGLAQNISFPT</sequence>
<gene>
    <name evidence="2" type="ORF">MTR67_001074</name>
</gene>
<keyword evidence="3" id="KW-1185">Reference proteome</keyword>
<proteinExistence type="predicted"/>
<protein>
    <recommendedName>
        <fullName evidence="1">Integrase zinc-binding domain-containing protein</fullName>
    </recommendedName>
</protein>
<reference evidence="2" key="1">
    <citation type="submission" date="2023-08" db="EMBL/GenBank/DDBJ databases">
        <title>A de novo genome assembly of Solanum verrucosum Schlechtendal, a Mexican diploid species geographically isolated from the other diploid A-genome species in potato relatives.</title>
        <authorList>
            <person name="Hosaka K."/>
        </authorList>
    </citation>
    <scope>NUCLEOTIDE SEQUENCE</scope>
    <source>
        <tissue evidence="2">Young leaves</tissue>
    </source>
</reference>
<dbReference type="EMBL" id="CP133612">
    <property type="protein sequence ID" value="WMV07689.1"/>
    <property type="molecule type" value="Genomic_DNA"/>
</dbReference>
<organism evidence="2 3">
    <name type="scientific">Solanum verrucosum</name>
    <dbReference type="NCBI Taxonomy" id="315347"/>
    <lineage>
        <taxon>Eukaryota</taxon>
        <taxon>Viridiplantae</taxon>
        <taxon>Streptophyta</taxon>
        <taxon>Embryophyta</taxon>
        <taxon>Tracheophyta</taxon>
        <taxon>Spermatophyta</taxon>
        <taxon>Magnoliopsida</taxon>
        <taxon>eudicotyledons</taxon>
        <taxon>Gunneridae</taxon>
        <taxon>Pentapetalae</taxon>
        <taxon>asterids</taxon>
        <taxon>lamiids</taxon>
        <taxon>Solanales</taxon>
        <taxon>Solanaceae</taxon>
        <taxon>Solanoideae</taxon>
        <taxon>Solaneae</taxon>
        <taxon>Solanum</taxon>
    </lineage>
</organism>
<dbReference type="AlphaFoldDB" id="A0AAF0T7J4"/>
<feature type="domain" description="Integrase zinc-binding" evidence="1">
    <location>
        <begin position="161"/>
        <end position="197"/>
    </location>
</feature>
<evidence type="ECO:0000313" key="2">
    <source>
        <dbReference type="EMBL" id="WMV07689.1"/>
    </source>
</evidence>
<dbReference type="PANTHER" id="PTHR37984">
    <property type="entry name" value="PROTEIN CBG26694"/>
    <property type="match status" value="1"/>
</dbReference>
<evidence type="ECO:0000259" key="1">
    <source>
        <dbReference type="Pfam" id="PF17921"/>
    </source>
</evidence>
<dbReference type="SUPFAM" id="SSF56672">
    <property type="entry name" value="DNA/RNA polymerases"/>
    <property type="match status" value="1"/>
</dbReference>
<dbReference type="InterPro" id="IPR050951">
    <property type="entry name" value="Retrovirus_Pol_polyprotein"/>
</dbReference>
<dbReference type="InterPro" id="IPR041588">
    <property type="entry name" value="Integrase_H2C2"/>
</dbReference>